<evidence type="ECO:0000313" key="16">
    <source>
        <dbReference type="Proteomes" id="UP000838412"/>
    </source>
</evidence>
<protein>
    <submittedName>
        <fullName evidence="15">MARCH3 protein</fullName>
    </submittedName>
</protein>
<keyword evidence="16" id="KW-1185">Reference proteome</keyword>
<evidence type="ECO:0000256" key="7">
    <source>
        <dbReference type="ARBA" id="ARBA00022786"/>
    </source>
</evidence>
<dbReference type="SUPFAM" id="SSF57850">
    <property type="entry name" value="RING/U-box"/>
    <property type="match status" value="1"/>
</dbReference>
<keyword evidence="4 12" id="KW-0812">Transmembrane</keyword>
<dbReference type="GO" id="GO:0016020">
    <property type="term" value="C:membrane"/>
    <property type="evidence" value="ECO:0007669"/>
    <property type="project" value="UniProtKB-SubCell"/>
</dbReference>
<keyword evidence="8" id="KW-0862">Zinc</keyword>
<dbReference type="OrthoDB" id="273089at2759"/>
<keyword evidence="2" id="KW-0254">Endocytosis</keyword>
<evidence type="ECO:0000256" key="3">
    <source>
        <dbReference type="ARBA" id="ARBA00022679"/>
    </source>
</evidence>
<keyword evidence="3" id="KW-0808">Transferase</keyword>
<dbReference type="InterPro" id="IPR011016">
    <property type="entry name" value="Znf_RING-CH"/>
</dbReference>
<dbReference type="PANTHER" id="PTHR46065">
    <property type="entry name" value="E3 UBIQUITIN-PROTEIN LIGASE MARCH 2/3 FAMILY MEMBER"/>
    <property type="match status" value="1"/>
</dbReference>
<keyword evidence="6 11" id="KW-0863">Zinc-finger</keyword>
<dbReference type="GO" id="GO:0006897">
    <property type="term" value="P:endocytosis"/>
    <property type="evidence" value="ECO:0007669"/>
    <property type="project" value="UniProtKB-KW"/>
</dbReference>
<evidence type="ECO:0000256" key="5">
    <source>
        <dbReference type="ARBA" id="ARBA00022723"/>
    </source>
</evidence>
<dbReference type="AlphaFoldDB" id="A0A8K0ELT1"/>
<feature type="domain" description="RING-type" evidence="13">
    <location>
        <begin position="126"/>
        <end position="172"/>
    </location>
</feature>
<reference evidence="15" key="1">
    <citation type="submission" date="2022-01" db="EMBL/GenBank/DDBJ databases">
        <authorList>
            <person name="Braso-Vives M."/>
        </authorList>
    </citation>
    <scope>NUCLEOTIDE SEQUENCE</scope>
</reference>
<feature type="transmembrane region" description="Helical" evidence="12">
    <location>
        <begin position="205"/>
        <end position="226"/>
    </location>
</feature>
<name>A0A8K0ELT1_BRALA</name>
<evidence type="ECO:0000256" key="12">
    <source>
        <dbReference type="SAM" id="Phobius"/>
    </source>
</evidence>
<evidence type="ECO:0000256" key="8">
    <source>
        <dbReference type="ARBA" id="ARBA00022833"/>
    </source>
</evidence>
<dbReference type="InterPro" id="IPR001841">
    <property type="entry name" value="Znf_RING"/>
</dbReference>
<evidence type="ECO:0000256" key="6">
    <source>
        <dbReference type="ARBA" id="ARBA00022771"/>
    </source>
</evidence>
<evidence type="ECO:0000259" key="14">
    <source>
        <dbReference type="PROSITE" id="PS51292"/>
    </source>
</evidence>
<dbReference type="PANTHER" id="PTHR46065:SF3">
    <property type="entry name" value="FI20425P1"/>
    <property type="match status" value="1"/>
</dbReference>
<evidence type="ECO:0000256" key="11">
    <source>
        <dbReference type="PROSITE-ProRule" id="PRU00175"/>
    </source>
</evidence>
<dbReference type="PROSITE" id="PS51292">
    <property type="entry name" value="ZF_RING_CH"/>
    <property type="match status" value="1"/>
</dbReference>
<keyword evidence="9 12" id="KW-1133">Transmembrane helix</keyword>
<evidence type="ECO:0000256" key="9">
    <source>
        <dbReference type="ARBA" id="ARBA00022989"/>
    </source>
</evidence>
<dbReference type="InterPro" id="IPR013083">
    <property type="entry name" value="Znf_RING/FYVE/PHD"/>
</dbReference>
<accession>A0A8K0ELT1</accession>
<dbReference type="GO" id="GO:0008270">
    <property type="term" value="F:zinc ion binding"/>
    <property type="evidence" value="ECO:0007669"/>
    <property type="project" value="UniProtKB-KW"/>
</dbReference>
<proteinExistence type="predicted"/>
<evidence type="ECO:0000256" key="2">
    <source>
        <dbReference type="ARBA" id="ARBA00022583"/>
    </source>
</evidence>
<dbReference type="Pfam" id="PF12906">
    <property type="entry name" value="RINGv"/>
    <property type="match status" value="1"/>
</dbReference>
<evidence type="ECO:0000256" key="4">
    <source>
        <dbReference type="ARBA" id="ARBA00022692"/>
    </source>
</evidence>
<evidence type="ECO:0000313" key="15">
    <source>
        <dbReference type="EMBL" id="CAH1253401.1"/>
    </source>
</evidence>
<dbReference type="GO" id="GO:0004842">
    <property type="term" value="F:ubiquitin-protein transferase activity"/>
    <property type="evidence" value="ECO:0007669"/>
    <property type="project" value="TreeGrafter"/>
</dbReference>
<dbReference type="CDD" id="cd16699">
    <property type="entry name" value="RING_CH-C4HC3_MARCH2-like"/>
    <property type="match status" value="1"/>
</dbReference>
<feature type="transmembrane region" description="Helical" evidence="12">
    <location>
        <begin position="238"/>
        <end position="263"/>
    </location>
</feature>
<dbReference type="GO" id="GO:0016567">
    <property type="term" value="P:protein ubiquitination"/>
    <property type="evidence" value="ECO:0007669"/>
    <property type="project" value="TreeGrafter"/>
</dbReference>
<comment type="subcellular location">
    <subcellularLocation>
        <location evidence="1">Membrane</location>
        <topology evidence="1">Multi-pass membrane protein</topology>
    </subcellularLocation>
</comment>
<organism evidence="15 16">
    <name type="scientific">Branchiostoma lanceolatum</name>
    <name type="common">Common lancelet</name>
    <name type="synonym">Amphioxus lanceolatum</name>
    <dbReference type="NCBI Taxonomy" id="7740"/>
    <lineage>
        <taxon>Eukaryota</taxon>
        <taxon>Metazoa</taxon>
        <taxon>Chordata</taxon>
        <taxon>Cephalochordata</taxon>
        <taxon>Leptocardii</taxon>
        <taxon>Amphioxiformes</taxon>
        <taxon>Branchiostomatidae</taxon>
        <taxon>Branchiostoma</taxon>
    </lineage>
</organism>
<keyword evidence="5" id="KW-0479">Metal-binding</keyword>
<dbReference type="PROSITE" id="PS50089">
    <property type="entry name" value="ZF_RING_2"/>
    <property type="match status" value="1"/>
</dbReference>
<dbReference type="SMART" id="SM00744">
    <property type="entry name" value="RINGv"/>
    <property type="match status" value="1"/>
</dbReference>
<evidence type="ECO:0000256" key="10">
    <source>
        <dbReference type="ARBA" id="ARBA00023136"/>
    </source>
</evidence>
<evidence type="ECO:0000259" key="13">
    <source>
        <dbReference type="PROSITE" id="PS50089"/>
    </source>
</evidence>
<sequence>MLVGRAEGWDISLRETHLSRDHIYGVGTAGCGTYGPLSPSNMSAAQFSMPPMTERPIYHGRVYETAVPACTPPERAYFTATDHKYMEAHPVTELPYDDHMVVPFKFKETTHHTENTTDQSPREEICKICHEGETAGQLISPCQCTGSLGLVHRSCIELWLSSSGSTTCEICNQQFPITTKSRSFLQWLKNKDNTMEKRTFMGDTVCFLFITPLASVSGWLCLQGAINHINHNSPTEAGGLIALMVALFIIYFFWSIVSIRYHVTMWLKWRKKSPEIQLIDLAVRCTKTPTHSPQNMSNKKDPETGF</sequence>
<keyword evidence="7" id="KW-0833">Ubl conjugation pathway</keyword>
<evidence type="ECO:0000256" key="1">
    <source>
        <dbReference type="ARBA" id="ARBA00004141"/>
    </source>
</evidence>
<keyword evidence="10 12" id="KW-0472">Membrane</keyword>
<feature type="domain" description="RING-CH-type" evidence="14">
    <location>
        <begin position="118"/>
        <end position="178"/>
    </location>
</feature>
<dbReference type="Gene3D" id="3.30.40.10">
    <property type="entry name" value="Zinc/RING finger domain, C3HC4 (zinc finger)"/>
    <property type="match status" value="1"/>
</dbReference>
<dbReference type="EMBL" id="OV696687">
    <property type="protein sequence ID" value="CAH1253401.1"/>
    <property type="molecule type" value="Genomic_DNA"/>
</dbReference>
<gene>
    <name evidence="15" type="primary">MARCH3</name>
    <name evidence="15" type="ORF">BLAG_LOCUS13197</name>
</gene>
<dbReference type="Proteomes" id="UP000838412">
    <property type="component" value="Chromosome 2"/>
</dbReference>